<protein>
    <submittedName>
        <fullName evidence="2">Uncharacterized protein</fullName>
    </submittedName>
</protein>
<dbReference type="HOGENOM" id="CLU_1261899_0_0_1"/>
<evidence type="ECO:0000313" key="2">
    <source>
        <dbReference type="EMBL" id="CAP95714.1"/>
    </source>
</evidence>
<dbReference type="OMA" id="ATKTECH"/>
<feature type="compositionally biased region" description="Basic and acidic residues" evidence="1">
    <location>
        <begin position="31"/>
        <end position="53"/>
    </location>
</feature>
<dbReference type="VEuPathDB" id="FungiDB:PCH_Pc21g08170"/>
<dbReference type="AlphaFoldDB" id="B6HLL1"/>
<proteinExistence type="predicted"/>
<dbReference type="Proteomes" id="UP000000724">
    <property type="component" value="Contig Pc00c21"/>
</dbReference>
<feature type="region of interest" description="Disordered" evidence="1">
    <location>
        <begin position="31"/>
        <end position="58"/>
    </location>
</feature>
<evidence type="ECO:0000256" key="1">
    <source>
        <dbReference type="SAM" id="MobiDB-lite"/>
    </source>
</evidence>
<dbReference type="EMBL" id="AM920436">
    <property type="protein sequence ID" value="CAP95714.1"/>
    <property type="molecule type" value="Genomic_DNA"/>
</dbReference>
<sequence>MQTIQRQLNEIGKTVTVVRFPIEERRVETECAERAFERSSETEEKQRAERPSAPKDVNGFDFSGERWRVKNFNPMKGKREDGSLMSAPVILAQGQSVHPLVAGACELALWAVAFGFFPSYGWQAWKYNRVTLVETSTFYLTRESARIKVPSCLDVATPQASPDGDASIGRNMQTAWLIAPHLNRAADNCIFLGVNVATKTECHPTKDLTGCPTAVWRCN</sequence>
<gene>
    <name evidence="2" type="ORF">Pc21g08170</name>
    <name evidence="2" type="ORF">PCH_Pc21g08170</name>
</gene>
<keyword evidence="3" id="KW-1185">Reference proteome</keyword>
<organism evidence="2 3">
    <name type="scientific">Penicillium rubens (strain ATCC 28089 / DSM 1075 / NRRL 1951 / Wisconsin 54-1255)</name>
    <name type="common">Penicillium chrysogenum</name>
    <dbReference type="NCBI Taxonomy" id="500485"/>
    <lineage>
        <taxon>Eukaryota</taxon>
        <taxon>Fungi</taxon>
        <taxon>Dikarya</taxon>
        <taxon>Ascomycota</taxon>
        <taxon>Pezizomycotina</taxon>
        <taxon>Eurotiomycetes</taxon>
        <taxon>Eurotiomycetidae</taxon>
        <taxon>Eurotiales</taxon>
        <taxon>Aspergillaceae</taxon>
        <taxon>Penicillium</taxon>
        <taxon>Penicillium chrysogenum species complex</taxon>
    </lineage>
</organism>
<reference evidence="2 3" key="1">
    <citation type="journal article" date="2008" name="Nat. Biotechnol.">
        <title>Genome sequencing and analysis of the filamentous fungus Penicillium chrysogenum.</title>
        <authorList>
            <person name="van den Berg M.A."/>
            <person name="Albang R."/>
            <person name="Albermann K."/>
            <person name="Badger J.H."/>
            <person name="Daran J.-M."/>
            <person name="Driessen A.J.M."/>
            <person name="Garcia-Estrada C."/>
            <person name="Fedorova N.D."/>
            <person name="Harris D.M."/>
            <person name="Heijne W.H.M."/>
            <person name="Joardar V.S."/>
            <person name="Kiel J.A.K.W."/>
            <person name="Kovalchuk A."/>
            <person name="Martin J.F."/>
            <person name="Nierman W.C."/>
            <person name="Nijland J.G."/>
            <person name="Pronk J.T."/>
            <person name="Roubos J.A."/>
            <person name="van der Klei I.J."/>
            <person name="van Peij N.N.M.E."/>
            <person name="Veenhuis M."/>
            <person name="von Doehren H."/>
            <person name="Wagner C."/>
            <person name="Wortman J.R."/>
            <person name="Bovenberg R.A.L."/>
        </authorList>
    </citation>
    <scope>NUCLEOTIDE SEQUENCE [LARGE SCALE GENOMIC DNA]</scope>
    <source>
        <strain evidence="3">ATCC 28089 / DSM 1075 / NRRL 1951 / Wisconsin 54-1255</strain>
    </source>
</reference>
<accession>B6HLL1</accession>
<name>B6HLL1_PENRW</name>
<evidence type="ECO:0000313" key="3">
    <source>
        <dbReference type="Proteomes" id="UP000000724"/>
    </source>
</evidence>